<dbReference type="GO" id="GO:0005634">
    <property type="term" value="C:nucleus"/>
    <property type="evidence" value="ECO:0007669"/>
    <property type="project" value="TreeGrafter"/>
</dbReference>
<dbReference type="InterPro" id="IPR033490">
    <property type="entry name" value="LRP130"/>
</dbReference>
<keyword evidence="1" id="KW-1133">Transmembrane helix</keyword>
<dbReference type="InterPro" id="IPR011990">
    <property type="entry name" value="TPR-like_helical_dom_sf"/>
</dbReference>
<feature type="transmembrane region" description="Helical" evidence="1">
    <location>
        <begin position="706"/>
        <end position="725"/>
    </location>
</feature>
<keyword evidence="3" id="KW-1185">Reference proteome</keyword>
<dbReference type="STRING" id="6573.A0A210QZY7"/>
<dbReference type="OrthoDB" id="185373at2759"/>
<accession>A0A210QZY7</accession>
<keyword evidence="1" id="KW-0472">Membrane</keyword>
<evidence type="ECO:0000313" key="3">
    <source>
        <dbReference type="Proteomes" id="UP000242188"/>
    </source>
</evidence>
<comment type="caution">
    <text evidence="2">The sequence shown here is derived from an EMBL/GenBank/DDBJ whole genome shotgun (WGS) entry which is preliminary data.</text>
</comment>
<dbReference type="EMBL" id="NEDP02001152">
    <property type="protein sequence ID" value="OWF54211.1"/>
    <property type="molecule type" value="Genomic_DNA"/>
</dbReference>
<dbReference type="Proteomes" id="UP000242188">
    <property type="component" value="Unassembled WGS sequence"/>
</dbReference>
<evidence type="ECO:0000313" key="2">
    <source>
        <dbReference type="EMBL" id="OWF54211.1"/>
    </source>
</evidence>
<dbReference type="GO" id="GO:0003730">
    <property type="term" value="F:mRNA 3'-UTR binding"/>
    <property type="evidence" value="ECO:0007669"/>
    <property type="project" value="TreeGrafter"/>
</dbReference>
<dbReference type="PANTHER" id="PTHR46669:SF1">
    <property type="entry name" value="LEUCINE-RICH PPR MOTIF-CONTAINING PROTEIN, MITOCHONDRIAL"/>
    <property type="match status" value="1"/>
</dbReference>
<organism evidence="2 3">
    <name type="scientific">Mizuhopecten yessoensis</name>
    <name type="common">Japanese scallop</name>
    <name type="synonym">Patinopecten yessoensis</name>
    <dbReference type="NCBI Taxonomy" id="6573"/>
    <lineage>
        <taxon>Eukaryota</taxon>
        <taxon>Metazoa</taxon>
        <taxon>Spiralia</taxon>
        <taxon>Lophotrochozoa</taxon>
        <taxon>Mollusca</taxon>
        <taxon>Bivalvia</taxon>
        <taxon>Autobranchia</taxon>
        <taxon>Pteriomorphia</taxon>
        <taxon>Pectinida</taxon>
        <taxon>Pectinoidea</taxon>
        <taxon>Pectinidae</taxon>
        <taxon>Mizuhopecten</taxon>
    </lineage>
</organism>
<dbReference type="GO" id="GO:0005739">
    <property type="term" value="C:mitochondrion"/>
    <property type="evidence" value="ECO:0007669"/>
    <property type="project" value="TreeGrafter"/>
</dbReference>
<evidence type="ECO:0000256" key="1">
    <source>
        <dbReference type="SAM" id="Phobius"/>
    </source>
</evidence>
<proteinExistence type="predicted"/>
<dbReference type="AlphaFoldDB" id="A0A210QZY7"/>
<gene>
    <name evidence="2" type="ORF">KP79_PYT00368</name>
</gene>
<dbReference type="GO" id="GO:0070129">
    <property type="term" value="P:regulation of mitochondrial translation"/>
    <property type="evidence" value="ECO:0007669"/>
    <property type="project" value="TreeGrafter"/>
</dbReference>
<protein>
    <submittedName>
        <fullName evidence="2">Leucine-rich PPR motif-containing protein, mitochondrial</fullName>
    </submittedName>
</protein>
<sequence length="844" mass="96075">MAALLRSYCRIRTGIARVLCLVSTKDRHPCFLVPVGSHISSKPVQTIDTRNWQVIYGRQHENFSLQHVRHSDSTSPEIWTKSLIFTLRQVLHHKPRNVSYENVLAIVMDLKNKVKEGKMSFKLSAELGRELLDIIVGNKHMSTVQKSNLTSLLWKIINSLCDFECDESLYTSYVMACSESNIQISIPEIRQKMADSGLQSNVDFLQAALSYHCSVGEVDEGCQILEQMKDAGMTVNSHCFKCLVTAYAKTGLVSADDMLDIMRKHNIKQDLDTYGAMLQFHATLGDMDAIEKTLQKFEDEDFAEMDDKIMVQLHIFLPLLQNRFQEEANKAIGSFCIPAKPSLEVNQAVDKCAHSLLLNGYLEEAFQLYCKPSRRGRKFLHDFLHSEEAKKADSIVRGVKLSVKLLQESRIDLEKLFKDSSLSSIAFLMALMKELKELKYVKNSSQLKQTLSNVRHCNWKTLVLTLADLNLPTLEARASEELARHVKDPHYGTHSDCVKRILEKTLYQDEAAALDMYRKLIEKEHGQDPRQSVIESSAASYIQDMYLKLGRYRECQQYLKVMIEFNPAYAGHLTKVLSCASVMLKNGHKDGVMETIDYFLKHMNRTSGTLYVPGVLPEILIQLIPPDQAFSCLKKINVHKLEHNRGMNAKLMRLYMEGNDADLLAEAYIAFLKTSKMPATIVKTNVMCQLMEDGREDLVQEVLREMTVLMGLPITMFYYIVSLLLNKRIAAAKEFHKKNPTYLKTVLSGTDEMMPRVLLYLLNKPEVIDALLDLVVESKDADAVMHFKNKLCTALQNPSIKTKPQIVRTLLQFSSQNPNTSLGKCMESVIVKLPYLRMLMKSKL</sequence>
<dbReference type="PANTHER" id="PTHR46669">
    <property type="entry name" value="LEUCINE-RICH PPR MOTIF-CONTAINING PROTEIN, MITOCHONDRIAL"/>
    <property type="match status" value="1"/>
</dbReference>
<reference evidence="2 3" key="1">
    <citation type="journal article" date="2017" name="Nat. Ecol. Evol.">
        <title>Scallop genome provides insights into evolution of bilaterian karyotype and development.</title>
        <authorList>
            <person name="Wang S."/>
            <person name="Zhang J."/>
            <person name="Jiao W."/>
            <person name="Li J."/>
            <person name="Xun X."/>
            <person name="Sun Y."/>
            <person name="Guo X."/>
            <person name="Huan P."/>
            <person name="Dong B."/>
            <person name="Zhang L."/>
            <person name="Hu X."/>
            <person name="Sun X."/>
            <person name="Wang J."/>
            <person name="Zhao C."/>
            <person name="Wang Y."/>
            <person name="Wang D."/>
            <person name="Huang X."/>
            <person name="Wang R."/>
            <person name="Lv J."/>
            <person name="Li Y."/>
            <person name="Zhang Z."/>
            <person name="Liu B."/>
            <person name="Lu W."/>
            <person name="Hui Y."/>
            <person name="Liang J."/>
            <person name="Zhou Z."/>
            <person name="Hou R."/>
            <person name="Li X."/>
            <person name="Liu Y."/>
            <person name="Li H."/>
            <person name="Ning X."/>
            <person name="Lin Y."/>
            <person name="Zhao L."/>
            <person name="Xing Q."/>
            <person name="Dou J."/>
            <person name="Li Y."/>
            <person name="Mao J."/>
            <person name="Guo H."/>
            <person name="Dou H."/>
            <person name="Li T."/>
            <person name="Mu C."/>
            <person name="Jiang W."/>
            <person name="Fu Q."/>
            <person name="Fu X."/>
            <person name="Miao Y."/>
            <person name="Liu J."/>
            <person name="Yu Q."/>
            <person name="Li R."/>
            <person name="Liao H."/>
            <person name="Li X."/>
            <person name="Kong Y."/>
            <person name="Jiang Z."/>
            <person name="Chourrout D."/>
            <person name="Li R."/>
            <person name="Bao Z."/>
        </authorList>
    </citation>
    <scope>NUCLEOTIDE SEQUENCE [LARGE SCALE GENOMIC DNA]</scope>
    <source>
        <strain evidence="2 3">PY_sf001</strain>
    </source>
</reference>
<dbReference type="Gene3D" id="1.25.40.10">
    <property type="entry name" value="Tetratricopeptide repeat domain"/>
    <property type="match status" value="1"/>
</dbReference>
<name>A0A210QZY7_MIZYE</name>
<keyword evidence="1" id="KW-0812">Transmembrane</keyword>